<proteinExistence type="predicted"/>
<dbReference type="AlphaFoldDB" id="A0A4C1X1X8"/>
<keyword evidence="2" id="KW-1185">Reference proteome</keyword>
<accession>A0A4C1X1X8</accession>
<comment type="caution">
    <text evidence="1">The sequence shown here is derived from an EMBL/GenBank/DDBJ whole genome shotgun (WGS) entry which is preliminary data.</text>
</comment>
<protein>
    <submittedName>
        <fullName evidence="1">Uncharacterized protein</fullName>
    </submittedName>
</protein>
<name>A0A4C1X1X8_EUMVA</name>
<evidence type="ECO:0000313" key="1">
    <source>
        <dbReference type="EMBL" id="GBP56369.1"/>
    </source>
</evidence>
<sequence length="288" mass="30872">MDEISIQIINFVQNPKSPIRACLMFFPLQAHTERDVADAQTGRPEGTGSENIVAIRKHCKLHRPGAASEVLPSVACAALLKHAGSCACAEDKRPAWSSEIGRLIHSRHAQFGHCGRVPRMQQRPTPLRVYICSDLDVYGGRSAADPGAAAAADVRRERGLPRSARRVLQRSSTAQTVGSVNIARVDREPAPVPGPVLKSDTAHGFNFHEASTNASIKMKYGLHYFGIVELDTSETIRGPRQPSDPTARSVAAASVRGTGPSPAARLGSRNVAIVLLSSLPPIGTKIIF</sequence>
<dbReference type="Proteomes" id="UP000299102">
    <property type="component" value="Unassembled WGS sequence"/>
</dbReference>
<organism evidence="1 2">
    <name type="scientific">Eumeta variegata</name>
    <name type="common">Bagworm moth</name>
    <name type="synonym">Eumeta japonica</name>
    <dbReference type="NCBI Taxonomy" id="151549"/>
    <lineage>
        <taxon>Eukaryota</taxon>
        <taxon>Metazoa</taxon>
        <taxon>Ecdysozoa</taxon>
        <taxon>Arthropoda</taxon>
        <taxon>Hexapoda</taxon>
        <taxon>Insecta</taxon>
        <taxon>Pterygota</taxon>
        <taxon>Neoptera</taxon>
        <taxon>Endopterygota</taxon>
        <taxon>Lepidoptera</taxon>
        <taxon>Glossata</taxon>
        <taxon>Ditrysia</taxon>
        <taxon>Tineoidea</taxon>
        <taxon>Psychidae</taxon>
        <taxon>Oiketicinae</taxon>
        <taxon>Eumeta</taxon>
    </lineage>
</organism>
<evidence type="ECO:0000313" key="2">
    <source>
        <dbReference type="Proteomes" id="UP000299102"/>
    </source>
</evidence>
<gene>
    <name evidence="1" type="ORF">EVAR_43308_1</name>
</gene>
<dbReference type="EMBL" id="BGZK01000690">
    <property type="protein sequence ID" value="GBP56369.1"/>
    <property type="molecule type" value="Genomic_DNA"/>
</dbReference>
<reference evidence="1 2" key="1">
    <citation type="journal article" date="2019" name="Commun. Biol.">
        <title>The bagworm genome reveals a unique fibroin gene that provides high tensile strength.</title>
        <authorList>
            <person name="Kono N."/>
            <person name="Nakamura H."/>
            <person name="Ohtoshi R."/>
            <person name="Tomita M."/>
            <person name="Numata K."/>
            <person name="Arakawa K."/>
        </authorList>
    </citation>
    <scope>NUCLEOTIDE SEQUENCE [LARGE SCALE GENOMIC DNA]</scope>
</reference>